<dbReference type="PANTHER" id="PTHR36842">
    <property type="entry name" value="PROTEIN TOLB HOMOLOG"/>
    <property type="match status" value="1"/>
</dbReference>
<dbReference type="InterPro" id="IPR011659">
    <property type="entry name" value="WD40"/>
</dbReference>
<dbReference type="InterPro" id="IPR011042">
    <property type="entry name" value="6-blade_b-propeller_TolB-like"/>
</dbReference>
<evidence type="ECO:0008006" key="4">
    <source>
        <dbReference type="Google" id="ProtNLM"/>
    </source>
</evidence>
<dbReference type="Gene3D" id="2.40.160.50">
    <property type="entry name" value="membrane protein fhac: a member of the omp85/tpsb transporter family"/>
    <property type="match status" value="1"/>
</dbReference>
<evidence type="ECO:0000256" key="1">
    <source>
        <dbReference type="ARBA" id="ARBA00009820"/>
    </source>
</evidence>
<gene>
    <name evidence="2" type="ORF">COT42_02265</name>
</gene>
<reference evidence="2 3" key="1">
    <citation type="submission" date="2017-09" db="EMBL/GenBank/DDBJ databases">
        <title>Depth-based differentiation of microbial function through sediment-hosted aquifers and enrichment of novel symbionts in the deep terrestrial subsurface.</title>
        <authorList>
            <person name="Probst A.J."/>
            <person name="Ladd B."/>
            <person name="Jarett J.K."/>
            <person name="Geller-Mcgrath D.E."/>
            <person name="Sieber C.M."/>
            <person name="Emerson J.B."/>
            <person name="Anantharaman K."/>
            <person name="Thomas B.C."/>
            <person name="Malmstrom R."/>
            <person name="Stieglmeier M."/>
            <person name="Klingl A."/>
            <person name="Woyke T."/>
            <person name="Ryan C.M."/>
            <person name="Banfield J.F."/>
        </authorList>
    </citation>
    <scope>NUCLEOTIDE SEQUENCE [LARGE SCALE GENOMIC DNA]</scope>
    <source>
        <strain evidence="2">CG08_land_8_20_14_0_20_45_16</strain>
    </source>
</reference>
<evidence type="ECO:0000313" key="3">
    <source>
        <dbReference type="Proteomes" id="UP000231343"/>
    </source>
</evidence>
<sequence>MKQLKIVLISLVFLCISLKLAWAATWLDPALKWQTLETPHFLIHFYGAEVDTAKKLAPIAEETHDRLTRFLRIEPQQKTNVLLLDTVDYGNGSATVIPDPKITIYLTDWSSNLTPSKYEEWLGFVFLHEYTHILHFEIVEGAPQLLKLFLGNVIFPNGLQPWFFIEGLATYSETKHQKWGRGADPRWDMMLRMDVLEDQLKSLDQAANSTVRWPMGLLRYLYGVKFLTYLEETYGEERLVALCHVYGDFMYAGNIDGAYLFVYRKTLGQLWIDWLAAMRTKYLAQKQALGKLTEPLLLTNSGYYNLKPIWNTTGTKIYYERRGPDSYSAIRAKDIVSGQDQVVVEANVSSDNLSFNQSGELLFSQLDTFNNYYTYSDLYLLSSNQQKVTQLTHGMRAADAAFSPNASQIVFVENSLGTRTLRLMSRDGTELGLLVPRVDNVQYFSPAWSPDGKTIAVAKWLPGGQQKIYLIDLATRQEQPMLSANDGVVESNPCFSPAGDYLIFDADRDDMVNLFAYHLPSKRLYKITNVLGGALMPAISPDGRRLAYVSYSAKGYDLAWLDVESLKWQLVQPSSRAATSRLDQPRFQKKLGQSNTYKISDYNPWPSLLPKFWLPLSYSNENGSQTNIYLQGLDILGQQQYQVLAGYDFEIARPQYSLLYANDQFGPRITCQLSETAVPYGWGSQTLWLRENISSIAFSLYDNRVSKSWDRQAFSIGYAQTEVQNITSLAELTPQPSLGDIKGVFLSYNYDSSRQYVKSISPEDGLALTAKITANSKSLGSDYTYTNYSAKLSSYFKTVWPHTIVASELSAFYSQGDQLVQSNFSWQYLSLRGYPATNFLGNKGISLSTEYSFPLFYPEVGWFYGSTFFDKVWGTLFYEVGGATFGQIDQLGLKRSYGAELSLESLFLWGYYGLTLQLGYVKGLDVNGEEKIYFSFGM</sequence>
<proteinExistence type="inferred from homology"/>
<protein>
    <recommendedName>
        <fullName evidence="4">Bacterial surface antigen (D15) domain-containing protein</fullName>
    </recommendedName>
</protein>
<evidence type="ECO:0000313" key="2">
    <source>
        <dbReference type="EMBL" id="PIS30873.1"/>
    </source>
</evidence>
<comment type="similarity">
    <text evidence="1">Belongs to the TolB family.</text>
</comment>
<dbReference type="Proteomes" id="UP000231343">
    <property type="component" value="Unassembled WGS sequence"/>
</dbReference>
<dbReference type="SUPFAM" id="SSF82171">
    <property type="entry name" value="DPP6 N-terminal domain-like"/>
    <property type="match status" value="1"/>
</dbReference>
<dbReference type="PANTHER" id="PTHR36842:SF1">
    <property type="entry name" value="PROTEIN TOLB"/>
    <property type="match status" value="1"/>
</dbReference>
<dbReference type="Pfam" id="PF07676">
    <property type="entry name" value="PD40"/>
    <property type="match status" value="2"/>
</dbReference>
<dbReference type="Gene3D" id="2.120.10.30">
    <property type="entry name" value="TolB, C-terminal domain"/>
    <property type="match status" value="2"/>
</dbReference>
<dbReference type="AlphaFoldDB" id="A0A2H0Y2F0"/>
<name>A0A2H0Y2F0_UNCSA</name>
<comment type="caution">
    <text evidence="2">The sequence shown here is derived from an EMBL/GenBank/DDBJ whole genome shotgun (WGS) entry which is preliminary data.</text>
</comment>
<organism evidence="2 3">
    <name type="scientific">Candidatus Saganbacteria bacterium CG08_land_8_20_14_0_20_45_16</name>
    <dbReference type="NCBI Taxonomy" id="2014293"/>
    <lineage>
        <taxon>Bacteria</taxon>
        <taxon>Bacillati</taxon>
        <taxon>Saganbacteria</taxon>
    </lineage>
</organism>
<accession>A0A2H0Y2F0</accession>
<dbReference type="EMBL" id="PEYM01000047">
    <property type="protein sequence ID" value="PIS30873.1"/>
    <property type="molecule type" value="Genomic_DNA"/>
</dbReference>